<accession>A0ABX3M5S8</accession>
<reference evidence="3 4" key="1">
    <citation type="submission" date="2015-12" db="EMBL/GenBank/DDBJ databases">
        <authorList>
            <person name="Bansal K."/>
            <person name="Midha S."/>
            <person name="Patil P.B."/>
        </authorList>
    </citation>
    <scope>NUCLEOTIDE SEQUENCE [LARGE SCALE GENOMIC DNA]</scope>
    <source>
        <strain evidence="3 4">LMG558</strain>
    </source>
</reference>
<feature type="domain" description="SMP-30/Gluconolactonase/LRE-like region" evidence="2">
    <location>
        <begin position="77"/>
        <end position="297"/>
    </location>
</feature>
<dbReference type="Gene3D" id="2.120.10.30">
    <property type="entry name" value="TolB, C-terminal domain"/>
    <property type="match status" value="1"/>
</dbReference>
<name>A0ABX3M5S8_9XANT</name>
<gene>
    <name evidence="3" type="ORF">Xcaj_18270</name>
</gene>
<evidence type="ECO:0000256" key="1">
    <source>
        <dbReference type="SAM" id="SignalP"/>
    </source>
</evidence>
<evidence type="ECO:0000313" key="4">
    <source>
        <dbReference type="Proteomes" id="UP000191089"/>
    </source>
</evidence>
<feature type="signal peptide" evidence="1">
    <location>
        <begin position="1"/>
        <end position="23"/>
    </location>
</feature>
<dbReference type="SUPFAM" id="SSF63829">
    <property type="entry name" value="Calcium-dependent phosphotriesterase"/>
    <property type="match status" value="1"/>
</dbReference>
<evidence type="ECO:0000259" key="2">
    <source>
        <dbReference type="Pfam" id="PF08450"/>
    </source>
</evidence>
<dbReference type="PANTHER" id="PTHR47572:SF5">
    <property type="entry name" value="BLR2277 PROTEIN"/>
    <property type="match status" value="1"/>
</dbReference>
<evidence type="ECO:0000313" key="3">
    <source>
        <dbReference type="EMBL" id="OOX09123.1"/>
    </source>
</evidence>
<dbReference type="RefSeq" id="WP_078562317.1">
    <property type="nucleotide sequence ID" value="NZ_LOKQ01000301.1"/>
</dbReference>
<keyword evidence="4" id="KW-1185">Reference proteome</keyword>
<keyword evidence="1" id="KW-0732">Signal</keyword>
<sequence length="318" mass="33923">MTVVAHLGRLPLALLLSSSLAIAADKPFVARDLIGDGAFTHNAEGPATGPDGALYAVNLGKDGTIARIALQADGSARAEVFVTLPEGSTGNGIRFRDGTMYVADYTGHKILQVNMQTRAVSTFAALPEADGPNDLALAPDGSFYASDPNWKDNSGRLWHIGRNGGVRLLEAGMTTPNGLDVSPDGKQLYVNESMSRKVWVYDRGSDGGLRNKRLLISFPDCSDGGLRNKRLLISFPDFGMDGMRCDADGNLYIARYDAGKIAVVSPQGKLLHTVALKGRKASNVAFGGADGKQVFVTLQDRGAVETFRSDRRGRETGH</sequence>
<dbReference type="InterPro" id="IPR013658">
    <property type="entry name" value="SGL"/>
</dbReference>
<dbReference type="PANTHER" id="PTHR47572">
    <property type="entry name" value="LIPOPROTEIN-RELATED"/>
    <property type="match status" value="1"/>
</dbReference>
<protein>
    <submittedName>
        <fullName evidence="3">Gluconolactonase</fullName>
    </submittedName>
</protein>
<organism evidence="3 4">
    <name type="scientific">Xanthomonas axonopodis pv. cajani</name>
    <dbReference type="NCBI Taxonomy" id="487827"/>
    <lineage>
        <taxon>Bacteria</taxon>
        <taxon>Pseudomonadati</taxon>
        <taxon>Pseudomonadota</taxon>
        <taxon>Gammaproteobacteria</taxon>
        <taxon>Lysobacterales</taxon>
        <taxon>Lysobacteraceae</taxon>
        <taxon>Xanthomonas</taxon>
    </lineage>
</organism>
<dbReference type="Proteomes" id="UP000191089">
    <property type="component" value="Unassembled WGS sequence"/>
</dbReference>
<dbReference type="InterPro" id="IPR051262">
    <property type="entry name" value="SMP-30/CGR1_Lactonase"/>
</dbReference>
<feature type="chain" id="PRO_5045422385" evidence="1">
    <location>
        <begin position="24"/>
        <end position="318"/>
    </location>
</feature>
<dbReference type="Pfam" id="PF08450">
    <property type="entry name" value="SGL"/>
    <property type="match status" value="1"/>
</dbReference>
<proteinExistence type="predicted"/>
<dbReference type="EMBL" id="LOKQ01000301">
    <property type="protein sequence ID" value="OOX09123.1"/>
    <property type="molecule type" value="Genomic_DNA"/>
</dbReference>
<dbReference type="InterPro" id="IPR011042">
    <property type="entry name" value="6-blade_b-propeller_TolB-like"/>
</dbReference>
<comment type="caution">
    <text evidence="3">The sequence shown here is derived from an EMBL/GenBank/DDBJ whole genome shotgun (WGS) entry which is preliminary data.</text>
</comment>